<comment type="caution">
    <text evidence="2">The sequence shown here is derived from an EMBL/GenBank/DDBJ whole genome shotgun (WGS) entry which is preliminary data.</text>
</comment>
<name>Q4SGU8_TETNG</name>
<dbReference type="KEGG" id="tng:GSTEN00018470G001"/>
<dbReference type="OrthoDB" id="9934401at2759"/>
<organism evidence="2">
    <name type="scientific">Tetraodon nigroviridis</name>
    <name type="common">Spotted green pufferfish</name>
    <name type="synonym">Chelonodon nigroviridis</name>
    <dbReference type="NCBI Taxonomy" id="99883"/>
    <lineage>
        <taxon>Eukaryota</taxon>
        <taxon>Metazoa</taxon>
        <taxon>Chordata</taxon>
        <taxon>Craniata</taxon>
        <taxon>Vertebrata</taxon>
        <taxon>Euteleostomi</taxon>
        <taxon>Actinopterygii</taxon>
        <taxon>Neopterygii</taxon>
        <taxon>Teleostei</taxon>
        <taxon>Neoteleostei</taxon>
        <taxon>Acanthomorphata</taxon>
        <taxon>Eupercaria</taxon>
        <taxon>Tetraodontiformes</taxon>
        <taxon>Tetradontoidea</taxon>
        <taxon>Tetraodontidae</taxon>
        <taxon>Tetraodon</taxon>
    </lineage>
</organism>
<dbReference type="AlphaFoldDB" id="Q4SGU8"/>
<accession>Q4SGU8</accession>
<protein>
    <submittedName>
        <fullName evidence="2">(spotted green pufferfish) hypothetical protein</fullName>
    </submittedName>
</protein>
<dbReference type="EMBL" id="CAAE01014590">
    <property type="protein sequence ID" value="CAG00134.1"/>
    <property type="molecule type" value="Genomic_DNA"/>
</dbReference>
<feature type="compositionally biased region" description="Polar residues" evidence="1">
    <location>
        <begin position="241"/>
        <end position="255"/>
    </location>
</feature>
<evidence type="ECO:0000313" key="2">
    <source>
        <dbReference type="EMBL" id="CAG00134.1"/>
    </source>
</evidence>
<feature type="compositionally biased region" description="Polar residues" evidence="1">
    <location>
        <begin position="90"/>
        <end position="105"/>
    </location>
</feature>
<reference evidence="2" key="2">
    <citation type="submission" date="2004-02" db="EMBL/GenBank/DDBJ databases">
        <authorList>
            <consortium name="Genoscope"/>
            <consortium name="Whitehead Institute Centre for Genome Research"/>
        </authorList>
    </citation>
    <scope>NUCLEOTIDE SEQUENCE</scope>
</reference>
<feature type="region of interest" description="Disordered" evidence="1">
    <location>
        <begin position="234"/>
        <end position="258"/>
    </location>
</feature>
<feature type="compositionally biased region" description="Basic and acidic residues" evidence="1">
    <location>
        <begin position="106"/>
        <end position="120"/>
    </location>
</feature>
<gene>
    <name evidence="2" type="ORF">GSTENG00018470001</name>
</gene>
<proteinExistence type="predicted"/>
<feature type="compositionally biased region" description="Polar residues" evidence="1">
    <location>
        <begin position="9"/>
        <end position="18"/>
    </location>
</feature>
<evidence type="ECO:0000256" key="1">
    <source>
        <dbReference type="SAM" id="MobiDB-lite"/>
    </source>
</evidence>
<feature type="region of interest" description="Disordered" evidence="1">
    <location>
        <begin position="90"/>
        <end position="120"/>
    </location>
</feature>
<sequence>MTTKEQRHSVVSTRQFKQQCDDEKEGFGQTGSPSTNAAHLKTGNEGHFLWKACPSSSPKCPPVQDKKEESIETVEHLIKEHQLPGCSQANLGNLKTQGFQDPQSETSKKDGSTKIKTEDRSGLGCETMVITKDGHQRENQTQAAMLQIIPDCFTDSSERNLSDSSRVLASTLPTHWDAVVPEPQEVNPSYHASTIAPALNCSDTLCPVPSVFTFGDRVPAGFDTFQRIQLSLEDDDEKDYSGSNSPLCTSPPQSKQHYRSILEAESTNQHEVAPGEEEGKDVERFKCHAENTTNLSGDYSCNDMPNLTTTPIRWPEPHVTSRSAVITPDNVCGPASPLKEDIEFALKKQFDLVLKELHLYFEISASEFCSVGNESVPKQCDNVTKVPEEETSQQFFSPDLMHHENTASDEADGERSLDLCERGPVPNSAPSSGDGEHGGALWQENLRIHDNETQRVLRDGTKKGNVVAITCVSAFL</sequence>
<reference evidence="2" key="1">
    <citation type="journal article" date="2004" name="Nature">
        <title>Genome duplication in the teleost fish Tetraodon nigroviridis reveals the early vertebrate proto-karyotype.</title>
        <authorList>
            <person name="Jaillon O."/>
            <person name="Aury J.-M."/>
            <person name="Brunet F."/>
            <person name="Petit J.-L."/>
            <person name="Stange-Thomann N."/>
            <person name="Mauceli E."/>
            <person name="Bouneau L."/>
            <person name="Fischer C."/>
            <person name="Ozouf-Costaz C."/>
            <person name="Bernot A."/>
            <person name="Nicaud S."/>
            <person name="Jaffe D."/>
            <person name="Fisher S."/>
            <person name="Lutfalla G."/>
            <person name="Dossat C."/>
            <person name="Segurens B."/>
            <person name="Dasilva C."/>
            <person name="Salanoubat M."/>
            <person name="Levy M."/>
            <person name="Boudet N."/>
            <person name="Castellano S."/>
            <person name="Anthouard V."/>
            <person name="Jubin C."/>
            <person name="Castelli V."/>
            <person name="Katinka M."/>
            <person name="Vacherie B."/>
            <person name="Biemont C."/>
            <person name="Skalli Z."/>
            <person name="Cattolico L."/>
            <person name="Poulain J."/>
            <person name="De Berardinis V."/>
            <person name="Cruaud C."/>
            <person name="Duprat S."/>
            <person name="Brottier P."/>
            <person name="Coutanceau J.-P."/>
            <person name="Gouzy J."/>
            <person name="Parra G."/>
            <person name="Lardier G."/>
            <person name="Chapple C."/>
            <person name="McKernan K.J."/>
            <person name="McEwan P."/>
            <person name="Bosak S."/>
            <person name="Kellis M."/>
            <person name="Volff J.-N."/>
            <person name="Guigo R."/>
            <person name="Zody M.C."/>
            <person name="Mesirov J."/>
            <person name="Lindblad-Toh K."/>
            <person name="Birren B."/>
            <person name="Nusbaum C."/>
            <person name="Kahn D."/>
            <person name="Robinson-Rechavi M."/>
            <person name="Laudet V."/>
            <person name="Schachter V."/>
            <person name="Quetier F."/>
            <person name="Saurin W."/>
            <person name="Scarpelli C."/>
            <person name="Wincker P."/>
            <person name="Lander E.S."/>
            <person name="Weissenbach J."/>
            <person name="Roest Crollius H."/>
        </authorList>
    </citation>
    <scope>NUCLEOTIDE SEQUENCE [LARGE SCALE GENOMIC DNA]</scope>
</reference>
<feature type="region of interest" description="Disordered" evidence="1">
    <location>
        <begin position="398"/>
        <end position="439"/>
    </location>
</feature>
<feature type="region of interest" description="Disordered" evidence="1">
    <location>
        <begin position="1"/>
        <end position="40"/>
    </location>
</feature>